<keyword evidence="5" id="KW-0333">Golgi apparatus</keyword>
<evidence type="ECO:0000256" key="4">
    <source>
        <dbReference type="ARBA" id="ARBA00022583"/>
    </source>
</evidence>
<dbReference type="InterPro" id="IPR013809">
    <property type="entry name" value="ENTH"/>
</dbReference>
<dbReference type="SUPFAM" id="SSF48464">
    <property type="entry name" value="ENTH/VHS domain"/>
    <property type="match status" value="1"/>
</dbReference>
<evidence type="ECO:0000313" key="11">
    <source>
        <dbReference type="Proteomes" id="UP001237642"/>
    </source>
</evidence>
<evidence type="ECO:0000313" key="10">
    <source>
        <dbReference type="EMBL" id="KAK1390148.1"/>
    </source>
</evidence>
<dbReference type="GO" id="GO:0032050">
    <property type="term" value="F:clathrin heavy chain binding"/>
    <property type="evidence" value="ECO:0007669"/>
    <property type="project" value="TreeGrafter"/>
</dbReference>
<dbReference type="Gene3D" id="1.20.58.150">
    <property type="entry name" value="ANTH domain"/>
    <property type="match status" value="1"/>
</dbReference>
<dbReference type="GO" id="GO:0005905">
    <property type="term" value="C:clathrin-coated pit"/>
    <property type="evidence" value="ECO:0007669"/>
    <property type="project" value="UniProtKB-SubCell"/>
</dbReference>
<evidence type="ECO:0000256" key="3">
    <source>
        <dbReference type="ARBA" id="ARBA00004600"/>
    </source>
</evidence>
<dbReference type="GO" id="GO:0048268">
    <property type="term" value="P:clathrin coat assembly"/>
    <property type="evidence" value="ECO:0007669"/>
    <property type="project" value="InterPro"/>
</dbReference>
<dbReference type="GO" id="GO:0005546">
    <property type="term" value="F:phosphatidylinositol-4,5-bisphosphate binding"/>
    <property type="evidence" value="ECO:0007669"/>
    <property type="project" value="TreeGrafter"/>
</dbReference>
<organism evidence="10 11">
    <name type="scientific">Heracleum sosnowskyi</name>
    <dbReference type="NCBI Taxonomy" id="360622"/>
    <lineage>
        <taxon>Eukaryota</taxon>
        <taxon>Viridiplantae</taxon>
        <taxon>Streptophyta</taxon>
        <taxon>Embryophyta</taxon>
        <taxon>Tracheophyta</taxon>
        <taxon>Spermatophyta</taxon>
        <taxon>Magnoliopsida</taxon>
        <taxon>eudicotyledons</taxon>
        <taxon>Gunneridae</taxon>
        <taxon>Pentapetalae</taxon>
        <taxon>asterids</taxon>
        <taxon>campanulids</taxon>
        <taxon>Apiales</taxon>
        <taxon>Apiaceae</taxon>
        <taxon>Apioideae</taxon>
        <taxon>apioid superclade</taxon>
        <taxon>Tordylieae</taxon>
        <taxon>Tordyliinae</taxon>
        <taxon>Heracleum</taxon>
    </lineage>
</organism>
<evidence type="ECO:0000256" key="5">
    <source>
        <dbReference type="ARBA" id="ARBA00023034"/>
    </source>
</evidence>
<dbReference type="SUPFAM" id="SSF89009">
    <property type="entry name" value="GAT-like domain"/>
    <property type="match status" value="1"/>
</dbReference>
<dbReference type="GO" id="GO:0005794">
    <property type="term" value="C:Golgi apparatus"/>
    <property type="evidence" value="ECO:0007669"/>
    <property type="project" value="UniProtKB-SubCell"/>
</dbReference>
<dbReference type="Proteomes" id="UP001237642">
    <property type="component" value="Unassembled WGS sequence"/>
</dbReference>
<reference evidence="10" key="1">
    <citation type="submission" date="2023-02" db="EMBL/GenBank/DDBJ databases">
        <title>Genome of toxic invasive species Heracleum sosnowskyi carries increased number of genes despite the absence of recent whole-genome duplications.</title>
        <authorList>
            <person name="Schelkunov M."/>
            <person name="Shtratnikova V."/>
            <person name="Makarenko M."/>
            <person name="Klepikova A."/>
            <person name="Omelchenko D."/>
            <person name="Novikova G."/>
            <person name="Obukhova E."/>
            <person name="Bogdanov V."/>
            <person name="Penin A."/>
            <person name="Logacheva M."/>
        </authorList>
    </citation>
    <scope>NUCLEOTIDE SEQUENCE</scope>
    <source>
        <strain evidence="10">Hsosn_3</strain>
        <tissue evidence="10">Leaf</tissue>
    </source>
</reference>
<dbReference type="GO" id="GO:0000149">
    <property type="term" value="F:SNARE binding"/>
    <property type="evidence" value="ECO:0007669"/>
    <property type="project" value="TreeGrafter"/>
</dbReference>
<dbReference type="EMBL" id="JAUIZM010000004">
    <property type="protein sequence ID" value="KAK1390148.1"/>
    <property type="molecule type" value="Genomic_DNA"/>
</dbReference>
<keyword evidence="7" id="KW-0168">Coated pit</keyword>
<evidence type="ECO:0000256" key="2">
    <source>
        <dbReference type="ARBA" id="ARBA00004555"/>
    </source>
</evidence>
<dbReference type="CDD" id="cd16987">
    <property type="entry name" value="ANTH_N_AP180_plant"/>
    <property type="match status" value="1"/>
</dbReference>
<protein>
    <submittedName>
        <fullName evidence="10">Clathrin assembly protein</fullName>
    </submittedName>
</protein>
<dbReference type="PROSITE" id="PS50942">
    <property type="entry name" value="ENTH"/>
    <property type="match status" value="1"/>
</dbReference>
<keyword evidence="4" id="KW-0254">Endocytosis</keyword>
<comment type="caution">
    <text evidence="10">The sequence shown here is derived from an EMBL/GenBank/DDBJ whole genome shotgun (WGS) entry which is preliminary data.</text>
</comment>
<dbReference type="InterPro" id="IPR014712">
    <property type="entry name" value="ANTH_dom_sf"/>
</dbReference>
<accession>A0AAD8ISB9</accession>
<reference evidence="10" key="2">
    <citation type="submission" date="2023-05" db="EMBL/GenBank/DDBJ databases">
        <authorList>
            <person name="Schelkunov M.I."/>
        </authorList>
    </citation>
    <scope>NUCLEOTIDE SEQUENCE</scope>
    <source>
        <strain evidence="10">Hsosn_3</strain>
        <tissue evidence="10">Leaf</tissue>
    </source>
</reference>
<keyword evidence="8" id="KW-0968">Cytoplasmic vesicle</keyword>
<evidence type="ECO:0000256" key="8">
    <source>
        <dbReference type="ARBA" id="ARBA00023329"/>
    </source>
</evidence>
<evidence type="ECO:0000256" key="1">
    <source>
        <dbReference type="ARBA" id="ARBA00004132"/>
    </source>
</evidence>
<dbReference type="GO" id="GO:0005545">
    <property type="term" value="F:1-phosphatidylinositol binding"/>
    <property type="evidence" value="ECO:0007669"/>
    <property type="project" value="InterPro"/>
</dbReference>
<dbReference type="Pfam" id="PF07651">
    <property type="entry name" value="ANTH"/>
    <property type="match status" value="1"/>
</dbReference>
<dbReference type="GO" id="GO:0072583">
    <property type="term" value="P:clathrin-dependent endocytosis"/>
    <property type="evidence" value="ECO:0007669"/>
    <property type="project" value="InterPro"/>
</dbReference>
<evidence type="ECO:0000259" key="9">
    <source>
        <dbReference type="PROSITE" id="PS50942"/>
    </source>
</evidence>
<dbReference type="GO" id="GO:0006900">
    <property type="term" value="P:vesicle budding from membrane"/>
    <property type="evidence" value="ECO:0007669"/>
    <property type="project" value="TreeGrafter"/>
</dbReference>
<dbReference type="Gene3D" id="1.25.40.90">
    <property type="match status" value="1"/>
</dbReference>
<feature type="domain" description="ENTH" evidence="9">
    <location>
        <begin position="25"/>
        <end position="156"/>
    </location>
</feature>
<dbReference type="GO" id="GO:0030136">
    <property type="term" value="C:clathrin-coated vesicle"/>
    <property type="evidence" value="ECO:0007669"/>
    <property type="project" value="UniProtKB-SubCell"/>
</dbReference>
<keyword evidence="11" id="KW-1185">Reference proteome</keyword>
<dbReference type="InterPro" id="IPR008942">
    <property type="entry name" value="ENTH_VHS"/>
</dbReference>
<dbReference type="InterPro" id="IPR048050">
    <property type="entry name" value="ANTH_N_plant"/>
</dbReference>
<evidence type="ECO:0000256" key="7">
    <source>
        <dbReference type="ARBA" id="ARBA00023176"/>
    </source>
</evidence>
<dbReference type="AlphaFoldDB" id="A0AAD8ISB9"/>
<dbReference type="PANTHER" id="PTHR22951">
    <property type="entry name" value="CLATHRIN ASSEMBLY PROTEIN"/>
    <property type="match status" value="1"/>
</dbReference>
<evidence type="ECO:0000256" key="6">
    <source>
        <dbReference type="ARBA" id="ARBA00023136"/>
    </source>
</evidence>
<proteinExistence type="predicted"/>
<dbReference type="PANTHER" id="PTHR22951:SF19">
    <property type="entry name" value="OS08G0467300 PROTEIN"/>
    <property type="match status" value="1"/>
</dbReference>
<comment type="subcellular location">
    <subcellularLocation>
        <location evidence="1">Cytoplasmic vesicle</location>
        <location evidence="1">Clathrin-coated vesicle</location>
    </subcellularLocation>
    <subcellularLocation>
        <location evidence="2">Golgi apparatus</location>
    </subcellularLocation>
    <subcellularLocation>
        <location evidence="3">Membrane</location>
        <location evidence="3">Clathrin-coated pit</location>
    </subcellularLocation>
</comment>
<sequence length="413" mass="47363">MELSNRASGMFKDKYSLWLATLRTKTGLRNPEIEAAVIKATNHDEFYIDCKNSERIFAWVRFSPSHVKPFVRAITVRMEKTRSWVVALKGLILMHGIFSCKVPAVEHIGRLPFDFSNFKDRNSHNEVLWGYDDFIRAYYLFLDQKSYFIFLLAQEKRKSTKLPKIGDDRKPNKSSNSVSLMQDLLSLKIMQSLLDLLLKTRPETYSMDSHTKLSPLILQAMDSIVIEVFNMYKGICKATPMLLDRTYKSAGTAEVTLALKIMRIARSQREQLSSYFKFCKRMGVLNAEDCPTLKPSPEEDIEKLENILATGGLDIFNPDQKIWKSLVIADPIKSQDSDKENHKALVVAETKNVHEEDNTRRNLKTVITNEWQVFDDDYSPTSPFLSPSRPFFALDAPPARNAAEDLPDLISFE</sequence>
<keyword evidence="6" id="KW-0472">Membrane</keyword>
<dbReference type="InterPro" id="IPR045192">
    <property type="entry name" value="AP180-like"/>
</dbReference>
<name>A0AAD8ISB9_9APIA</name>
<dbReference type="InterPro" id="IPR011417">
    <property type="entry name" value="ANTH_dom"/>
</dbReference>
<gene>
    <name evidence="10" type="ORF">POM88_018326</name>
</gene>